<evidence type="ECO:0000313" key="1">
    <source>
        <dbReference type="EMBL" id="KAI8025097.1"/>
    </source>
</evidence>
<comment type="caution">
    <text evidence="1">The sequence shown here is derived from an EMBL/GenBank/DDBJ whole genome shotgun (WGS) entry which is preliminary data.</text>
</comment>
<keyword evidence="2" id="KW-1185">Reference proteome</keyword>
<gene>
    <name evidence="1" type="ORF">LOK49_LG02G02717</name>
</gene>
<name>A0ACC0IGN8_9ERIC</name>
<sequence length="35" mass="3972">MLLLALEYEYPGVVPDCLPKRPFKFGPGCFKGTRK</sequence>
<evidence type="ECO:0000313" key="2">
    <source>
        <dbReference type="Proteomes" id="UP001060215"/>
    </source>
</evidence>
<organism evidence="1 2">
    <name type="scientific">Camellia lanceoleosa</name>
    <dbReference type="NCBI Taxonomy" id="1840588"/>
    <lineage>
        <taxon>Eukaryota</taxon>
        <taxon>Viridiplantae</taxon>
        <taxon>Streptophyta</taxon>
        <taxon>Embryophyta</taxon>
        <taxon>Tracheophyta</taxon>
        <taxon>Spermatophyta</taxon>
        <taxon>Magnoliopsida</taxon>
        <taxon>eudicotyledons</taxon>
        <taxon>Gunneridae</taxon>
        <taxon>Pentapetalae</taxon>
        <taxon>asterids</taxon>
        <taxon>Ericales</taxon>
        <taxon>Theaceae</taxon>
        <taxon>Camellia</taxon>
    </lineage>
</organism>
<reference evidence="1 2" key="1">
    <citation type="journal article" date="2022" name="Plant J.">
        <title>Chromosome-level genome of Camellia lanceoleosa provides a valuable resource for understanding genome evolution and self-incompatibility.</title>
        <authorList>
            <person name="Gong W."/>
            <person name="Xiao S."/>
            <person name="Wang L."/>
            <person name="Liao Z."/>
            <person name="Chang Y."/>
            <person name="Mo W."/>
            <person name="Hu G."/>
            <person name="Li W."/>
            <person name="Zhao G."/>
            <person name="Zhu H."/>
            <person name="Hu X."/>
            <person name="Ji K."/>
            <person name="Xiang X."/>
            <person name="Song Q."/>
            <person name="Yuan D."/>
            <person name="Jin S."/>
            <person name="Zhang L."/>
        </authorList>
    </citation>
    <scope>NUCLEOTIDE SEQUENCE [LARGE SCALE GENOMIC DNA]</scope>
    <source>
        <strain evidence="1">SQ_2022a</strain>
    </source>
</reference>
<protein>
    <submittedName>
        <fullName evidence="1">Uncharacterized protein</fullName>
    </submittedName>
</protein>
<dbReference type="EMBL" id="CM045760">
    <property type="protein sequence ID" value="KAI8025097.1"/>
    <property type="molecule type" value="Genomic_DNA"/>
</dbReference>
<proteinExistence type="predicted"/>
<dbReference type="Proteomes" id="UP001060215">
    <property type="component" value="Chromosome 3"/>
</dbReference>
<accession>A0ACC0IGN8</accession>